<feature type="compositionally biased region" description="Polar residues" evidence="1">
    <location>
        <begin position="25"/>
        <end position="34"/>
    </location>
</feature>
<proteinExistence type="predicted"/>
<dbReference type="Proteomes" id="UP000267029">
    <property type="component" value="Unassembled WGS sequence"/>
</dbReference>
<protein>
    <submittedName>
        <fullName evidence="2 4">Uncharacterized protein</fullName>
    </submittedName>
</protein>
<keyword evidence="3" id="KW-1185">Reference proteome</keyword>
<name>A0A0R3UNN6_MESCO</name>
<organism evidence="4">
    <name type="scientific">Mesocestoides corti</name>
    <name type="common">Flatworm</name>
    <dbReference type="NCBI Taxonomy" id="53468"/>
    <lineage>
        <taxon>Eukaryota</taxon>
        <taxon>Metazoa</taxon>
        <taxon>Spiralia</taxon>
        <taxon>Lophotrochozoa</taxon>
        <taxon>Platyhelminthes</taxon>
        <taxon>Cestoda</taxon>
        <taxon>Eucestoda</taxon>
        <taxon>Cyclophyllidea</taxon>
        <taxon>Mesocestoididae</taxon>
        <taxon>Mesocestoides</taxon>
    </lineage>
</organism>
<dbReference type="EMBL" id="UXSR01005719">
    <property type="protein sequence ID" value="VDD83419.1"/>
    <property type="molecule type" value="Genomic_DNA"/>
</dbReference>
<evidence type="ECO:0000256" key="1">
    <source>
        <dbReference type="SAM" id="MobiDB-lite"/>
    </source>
</evidence>
<gene>
    <name evidence="2" type="ORF">MCOS_LOCUS9422</name>
</gene>
<sequence>MCLPKSPTSKFNANGSKGRGVTGETMKSTTTSPPDTLIVTDNLHHNNTNNHHYFSRSRNHFAVDSPDGDLTTGILRHPMGAHPCDDGLPSSEEFKSAAVLVPLEVTQLPTHYYYNPQSPHHDAPVIRFESLHDLVMTPSSDLGEVGRIIPAPMPDMTMSDSVGTLPTQHFYPKARRQVVNNIGQQKLTTSYYTTKKDGGL</sequence>
<dbReference type="WBParaSite" id="MCU_008821-RA">
    <property type="protein sequence ID" value="MCU_008821-RA"/>
    <property type="gene ID" value="MCU_008821"/>
</dbReference>
<accession>A0A0R3UNN6</accession>
<feature type="region of interest" description="Disordered" evidence="1">
    <location>
        <begin position="1"/>
        <end position="34"/>
    </location>
</feature>
<reference evidence="4" key="2">
    <citation type="submission" date="2019-11" db="UniProtKB">
        <authorList>
            <consortium name="WormBaseParasite"/>
        </authorList>
    </citation>
    <scope>IDENTIFICATION</scope>
</reference>
<evidence type="ECO:0000313" key="2">
    <source>
        <dbReference type="EMBL" id="VDD83419.1"/>
    </source>
</evidence>
<dbReference type="OrthoDB" id="8191206at2759"/>
<dbReference type="AlphaFoldDB" id="A0A0R3UNN6"/>
<evidence type="ECO:0000313" key="4">
    <source>
        <dbReference type="WBParaSite" id="MCU_008821-RA"/>
    </source>
</evidence>
<feature type="compositionally biased region" description="Polar residues" evidence="1">
    <location>
        <begin position="1"/>
        <end position="15"/>
    </location>
</feature>
<reference evidence="2 3" key="1">
    <citation type="submission" date="2018-10" db="EMBL/GenBank/DDBJ databases">
        <authorList>
            <consortium name="Pathogen Informatics"/>
        </authorList>
    </citation>
    <scope>NUCLEOTIDE SEQUENCE [LARGE SCALE GENOMIC DNA]</scope>
</reference>
<evidence type="ECO:0000313" key="3">
    <source>
        <dbReference type="Proteomes" id="UP000267029"/>
    </source>
</evidence>
<dbReference type="STRING" id="53468.A0A0R3UNN6"/>